<geneLocation type="plasmid" evidence="3">
    <name>prsp8c3c</name>
</geneLocation>
<keyword evidence="2" id="KW-0614">Plasmid</keyword>
<dbReference type="EMBL" id="CP017244">
    <property type="protein sequence ID" value="APO77967.1"/>
    <property type="molecule type" value="Genomic_DNA"/>
</dbReference>
<name>A0A1L5PCE9_RHIET</name>
<feature type="region of interest" description="Disordered" evidence="1">
    <location>
        <begin position="1"/>
        <end position="21"/>
    </location>
</feature>
<evidence type="ECO:0000313" key="2">
    <source>
        <dbReference type="EMBL" id="APO77967.1"/>
    </source>
</evidence>
<sequence>MADVGQTATAPAERLAAKPLNQNISRQARMTTISVRKWVNRDQAMVEPDRDLMELASRDLACTRLDYSFKGAVSLI</sequence>
<evidence type="ECO:0000256" key="1">
    <source>
        <dbReference type="SAM" id="MobiDB-lite"/>
    </source>
</evidence>
<dbReference type="AlphaFoldDB" id="A0A1L5PCE9"/>
<reference evidence="2 3" key="1">
    <citation type="submission" date="2016-09" db="EMBL/GenBank/DDBJ databases">
        <title>The complete genome sequences of Rhizobium gallicum, symbiovars gallicum and phaseoli, symbionts associated to common bean (Phaseolus vulgaris).</title>
        <authorList>
            <person name="Bustos P."/>
            <person name="Santamaria R.I."/>
            <person name="Perez-Carrascal O.M."/>
            <person name="Juarez S."/>
            <person name="Lozano L."/>
            <person name="Martinez-Flores I."/>
            <person name="Martinez-Romero E."/>
            <person name="Cevallos M."/>
            <person name="Romero D."/>
            <person name="Davila G."/>
            <person name="Gonzalez V."/>
        </authorList>
    </citation>
    <scope>NUCLEOTIDE SEQUENCE [LARGE SCALE GENOMIC DNA]</scope>
    <source>
        <strain evidence="2 3">8C-3</strain>
        <plasmid evidence="3">Plasmid prsp8c3c</plasmid>
    </source>
</reference>
<organism evidence="2 3">
    <name type="scientific">Rhizobium etli 8C-3</name>
    <dbReference type="NCBI Taxonomy" id="538025"/>
    <lineage>
        <taxon>Bacteria</taxon>
        <taxon>Pseudomonadati</taxon>
        <taxon>Pseudomonadota</taxon>
        <taxon>Alphaproteobacteria</taxon>
        <taxon>Hyphomicrobiales</taxon>
        <taxon>Rhizobiaceae</taxon>
        <taxon>Rhizobium/Agrobacterium group</taxon>
        <taxon>Rhizobium</taxon>
    </lineage>
</organism>
<evidence type="ECO:0000313" key="3">
    <source>
        <dbReference type="Proteomes" id="UP000185109"/>
    </source>
</evidence>
<proteinExistence type="predicted"/>
<gene>
    <name evidence="2" type="ORF">AM571_PC00227</name>
</gene>
<dbReference type="Proteomes" id="UP000185109">
    <property type="component" value="Plasmid pRsp8C3c"/>
</dbReference>
<protein>
    <submittedName>
        <fullName evidence="2">Uncharacterized protein</fullName>
    </submittedName>
</protein>
<accession>A0A1L5PCE9</accession>